<keyword evidence="5" id="KW-1185">Reference proteome</keyword>
<dbReference type="InterPro" id="IPR042099">
    <property type="entry name" value="ANL_N_sf"/>
</dbReference>
<feature type="domain" description="AMP-binding enzyme C-terminal" evidence="3">
    <location>
        <begin position="441"/>
        <end position="513"/>
    </location>
</feature>
<dbReference type="InterPro" id="IPR020845">
    <property type="entry name" value="AMP-binding_CS"/>
</dbReference>
<dbReference type="PANTHER" id="PTHR45527:SF1">
    <property type="entry name" value="FATTY ACID SYNTHASE"/>
    <property type="match status" value="1"/>
</dbReference>
<evidence type="ECO:0000259" key="2">
    <source>
        <dbReference type="Pfam" id="PF00501"/>
    </source>
</evidence>
<dbReference type="Pfam" id="PF13193">
    <property type="entry name" value="AMP-binding_C"/>
    <property type="match status" value="1"/>
</dbReference>
<dbReference type="GO" id="GO:0044550">
    <property type="term" value="P:secondary metabolite biosynthetic process"/>
    <property type="evidence" value="ECO:0007669"/>
    <property type="project" value="TreeGrafter"/>
</dbReference>
<dbReference type="GO" id="GO:0005829">
    <property type="term" value="C:cytosol"/>
    <property type="evidence" value="ECO:0007669"/>
    <property type="project" value="TreeGrafter"/>
</dbReference>
<name>A0A3E0H0X0_9PSEU</name>
<dbReference type="Proteomes" id="UP000256269">
    <property type="component" value="Unassembled WGS sequence"/>
</dbReference>
<protein>
    <submittedName>
        <fullName evidence="4">Amino acid adenylation domain-containing protein</fullName>
    </submittedName>
</protein>
<proteinExistence type="predicted"/>
<dbReference type="GO" id="GO:0043041">
    <property type="term" value="P:amino acid activation for nonribosomal peptide biosynthetic process"/>
    <property type="evidence" value="ECO:0007669"/>
    <property type="project" value="TreeGrafter"/>
</dbReference>
<evidence type="ECO:0000313" key="4">
    <source>
        <dbReference type="EMBL" id="REH35680.1"/>
    </source>
</evidence>
<dbReference type="GO" id="GO:0031177">
    <property type="term" value="F:phosphopantetheine binding"/>
    <property type="evidence" value="ECO:0007669"/>
    <property type="project" value="TreeGrafter"/>
</dbReference>
<dbReference type="OrthoDB" id="3243414at2"/>
<dbReference type="RefSeq" id="WP_116179756.1">
    <property type="nucleotide sequence ID" value="NZ_CP144375.1"/>
</dbReference>
<feature type="region of interest" description="Disordered" evidence="1">
    <location>
        <begin position="140"/>
        <end position="173"/>
    </location>
</feature>
<comment type="caution">
    <text evidence="4">The sequence shown here is derived from an EMBL/GenBank/DDBJ whole genome shotgun (WGS) entry which is preliminary data.</text>
</comment>
<sequence length="530" mass="55780">MDTPLGRLRLRPGTIEEAAGQALRNPKPLAGGGVFAQVSRIAPSAVAIVDGARTVTYGQLCRRVGQLRSALRDCGPGDLVGVAGPRGVDTIATLLAIESLGAAYMPVDLDWPSGRLADMLDRTRPRCVLAPGAPDLPVPVVAPPAEDAPLARGEPPRTAPPNEPRYVITTSGSTGRPKGVVVTQTGLLNHLWSIVDELGLGPSDAVAFSAAPGYVVSIWQMLAALLVGGRVVVISEGDAVFGRRLVAALSRGGVTVAELVPTALGWLVEEFRRRPATSGLPRLRCLMSTGEKLPVGLAAELLTVYSGVVLVNAYGATECSDDVTLHRVCAVDVERGRIPAGRPLPNVCLYLLVREDGVWRAAAPGEPGELWVGGAGVALGYRGEPELTRSSFVVDEFDPASPTGRLYRTGDLAVFADGQAHCLGRADRQVKIAGVRIELDEVEAAVAEAHGVAGCAVVTQGEEGDLHLRAYYAADPSVSPTAVRAATERNLPKAMLPRHWTRLDALPLNNSGKVDYRLLRQPETARTAVG</sequence>
<feature type="domain" description="AMP-dependent synthetase/ligase" evidence="2">
    <location>
        <begin position="41"/>
        <end position="381"/>
    </location>
</feature>
<dbReference type="Gene3D" id="3.30.300.30">
    <property type="match status" value="1"/>
</dbReference>
<dbReference type="Pfam" id="PF00501">
    <property type="entry name" value="AMP-binding"/>
    <property type="match status" value="1"/>
</dbReference>
<dbReference type="PROSITE" id="PS00455">
    <property type="entry name" value="AMP_BINDING"/>
    <property type="match status" value="1"/>
</dbReference>
<dbReference type="InterPro" id="IPR025110">
    <property type="entry name" value="AMP-bd_C"/>
</dbReference>
<dbReference type="InterPro" id="IPR000873">
    <property type="entry name" value="AMP-dep_synth/lig_dom"/>
</dbReference>
<evidence type="ECO:0000256" key="1">
    <source>
        <dbReference type="SAM" id="MobiDB-lite"/>
    </source>
</evidence>
<gene>
    <name evidence="4" type="ORF">BCF44_11768</name>
</gene>
<dbReference type="SUPFAM" id="SSF56801">
    <property type="entry name" value="Acetyl-CoA synthetase-like"/>
    <property type="match status" value="1"/>
</dbReference>
<dbReference type="InterPro" id="IPR045851">
    <property type="entry name" value="AMP-bd_C_sf"/>
</dbReference>
<dbReference type="AlphaFoldDB" id="A0A3E0H0X0"/>
<evidence type="ECO:0000313" key="5">
    <source>
        <dbReference type="Proteomes" id="UP000256269"/>
    </source>
</evidence>
<organism evidence="4 5">
    <name type="scientific">Kutzneria buriramensis</name>
    <dbReference type="NCBI Taxonomy" id="1045776"/>
    <lineage>
        <taxon>Bacteria</taxon>
        <taxon>Bacillati</taxon>
        <taxon>Actinomycetota</taxon>
        <taxon>Actinomycetes</taxon>
        <taxon>Pseudonocardiales</taxon>
        <taxon>Pseudonocardiaceae</taxon>
        <taxon>Kutzneria</taxon>
    </lineage>
</organism>
<accession>A0A3E0H0X0</accession>
<dbReference type="EMBL" id="QUNO01000017">
    <property type="protein sequence ID" value="REH35680.1"/>
    <property type="molecule type" value="Genomic_DNA"/>
</dbReference>
<dbReference type="CDD" id="cd05930">
    <property type="entry name" value="A_NRPS"/>
    <property type="match status" value="1"/>
</dbReference>
<dbReference type="Gene3D" id="3.40.50.12780">
    <property type="entry name" value="N-terminal domain of ligase-like"/>
    <property type="match status" value="1"/>
</dbReference>
<dbReference type="NCBIfam" id="TIGR01733">
    <property type="entry name" value="AA-adenyl-dom"/>
    <property type="match status" value="1"/>
</dbReference>
<reference evidence="4 5" key="1">
    <citation type="submission" date="2018-08" db="EMBL/GenBank/DDBJ databases">
        <title>Genomic Encyclopedia of Archaeal and Bacterial Type Strains, Phase II (KMG-II): from individual species to whole genera.</title>
        <authorList>
            <person name="Goeker M."/>
        </authorList>
    </citation>
    <scope>NUCLEOTIDE SEQUENCE [LARGE SCALE GENOMIC DNA]</scope>
    <source>
        <strain evidence="4 5">DSM 45791</strain>
    </source>
</reference>
<dbReference type="PANTHER" id="PTHR45527">
    <property type="entry name" value="NONRIBOSOMAL PEPTIDE SYNTHETASE"/>
    <property type="match status" value="1"/>
</dbReference>
<dbReference type="InterPro" id="IPR010071">
    <property type="entry name" value="AA_adenyl_dom"/>
</dbReference>
<evidence type="ECO:0000259" key="3">
    <source>
        <dbReference type="Pfam" id="PF13193"/>
    </source>
</evidence>